<dbReference type="SUPFAM" id="SSF88723">
    <property type="entry name" value="PIN domain-like"/>
    <property type="match status" value="1"/>
</dbReference>
<dbReference type="Gene3D" id="3.40.50.1010">
    <property type="entry name" value="5'-nuclease"/>
    <property type="match status" value="1"/>
</dbReference>
<dbReference type="InterPro" id="IPR029060">
    <property type="entry name" value="PIN-like_dom_sf"/>
</dbReference>
<proteinExistence type="predicted"/>
<dbReference type="GO" id="GO:0046872">
    <property type="term" value="F:metal ion binding"/>
    <property type="evidence" value="ECO:0007669"/>
    <property type="project" value="UniProtKB-KW"/>
</dbReference>
<dbReference type="GO" id="GO:0016787">
    <property type="term" value="F:hydrolase activity"/>
    <property type="evidence" value="ECO:0007669"/>
    <property type="project" value="UniProtKB-KW"/>
</dbReference>
<keyword evidence="2" id="KW-0540">Nuclease</keyword>
<evidence type="ECO:0000256" key="5">
    <source>
        <dbReference type="ARBA" id="ARBA00022842"/>
    </source>
</evidence>
<dbReference type="Proteomes" id="UP000247586">
    <property type="component" value="Chromosome"/>
</dbReference>
<keyword evidence="7" id="KW-1185">Reference proteome</keyword>
<dbReference type="InterPro" id="IPR051749">
    <property type="entry name" value="PINc/VapC_TA_RNase"/>
</dbReference>
<dbReference type="GeneID" id="71004677"/>
<evidence type="ECO:0000313" key="6">
    <source>
        <dbReference type="EMBL" id="AWR98361.1"/>
    </source>
</evidence>
<gene>
    <name evidence="6" type="ORF">DFR87_00025</name>
</gene>
<organism evidence="6 7">
    <name type="scientific">Metallosphaera hakonensis JCM 8857 = DSM 7519</name>
    <dbReference type="NCBI Taxonomy" id="1293036"/>
    <lineage>
        <taxon>Archaea</taxon>
        <taxon>Thermoproteota</taxon>
        <taxon>Thermoprotei</taxon>
        <taxon>Sulfolobales</taxon>
        <taxon>Sulfolobaceae</taxon>
        <taxon>Metallosphaera</taxon>
    </lineage>
</organism>
<evidence type="ECO:0000256" key="2">
    <source>
        <dbReference type="ARBA" id="ARBA00022722"/>
    </source>
</evidence>
<reference evidence="6" key="1">
    <citation type="submission" date="2018-05" db="EMBL/GenBank/DDBJ databases">
        <title>Complete Genome Sequences of Extremely Thermoacidophilic, Metal-Mobilizing Type-Strain Members of the Archaeal Family Sulfolobaceae: Acidianus brierleyi DSM-1651T, Acidianus sulfidivorans DSM-18786T, Metallosphaera hakonensis DSM-7519T, and Metallosphaera prunae DSM-10039T.</title>
        <authorList>
            <person name="Counts J.A."/>
            <person name="Kelly R.M."/>
        </authorList>
    </citation>
    <scope>NUCLEOTIDE SEQUENCE [LARGE SCALE GENOMIC DNA]</scope>
    <source>
        <strain evidence="6">HO1-1</strain>
    </source>
</reference>
<name>A0A2U9IQQ3_9CREN</name>
<evidence type="ECO:0000256" key="4">
    <source>
        <dbReference type="ARBA" id="ARBA00022801"/>
    </source>
</evidence>
<protein>
    <recommendedName>
        <fullName evidence="8">PIN domain-containing protein</fullName>
    </recommendedName>
</protein>
<dbReference type="RefSeq" id="WP_054837303.1">
    <property type="nucleotide sequence ID" value="NZ_BBBA01000041.1"/>
</dbReference>
<evidence type="ECO:0008006" key="8">
    <source>
        <dbReference type="Google" id="ProtNLM"/>
    </source>
</evidence>
<keyword evidence="5" id="KW-0460">Magnesium</keyword>
<evidence type="ECO:0000256" key="3">
    <source>
        <dbReference type="ARBA" id="ARBA00022723"/>
    </source>
</evidence>
<evidence type="ECO:0000313" key="7">
    <source>
        <dbReference type="Proteomes" id="UP000247586"/>
    </source>
</evidence>
<evidence type="ECO:0000256" key="1">
    <source>
        <dbReference type="ARBA" id="ARBA00022649"/>
    </source>
</evidence>
<keyword evidence="1" id="KW-1277">Toxin-antitoxin system</keyword>
<keyword evidence="3" id="KW-0479">Metal-binding</keyword>
<dbReference type="PANTHER" id="PTHR42740:SF1">
    <property type="entry name" value="RIBONUCLEASE VAPC3"/>
    <property type="match status" value="1"/>
</dbReference>
<keyword evidence="4" id="KW-0378">Hydrolase</keyword>
<sequence>MQEKPDPIVTTILNVIEYPPILDLGGKLLVIYPTKEDYELTLRIMIELRKVGTPVNVVDVVLASIAINRNMVVVSNDKDFEFIKKVDNRLEIQSES</sequence>
<dbReference type="EMBL" id="CP029287">
    <property type="protein sequence ID" value="AWR98361.1"/>
    <property type="molecule type" value="Genomic_DNA"/>
</dbReference>
<dbReference type="GO" id="GO:0004540">
    <property type="term" value="F:RNA nuclease activity"/>
    <property type="evidence" value="ECO:0007669"/>
    <property type="project" value="TreeGrafter"/>
</dbReference>
<accession>A0A2U9IQQ3</accession>
<dbReference type="AlphaFoldDB" id="A0A2U9IQQ3"/>
<dbReference type="PANTHER" id="PTHR42740">
    <property type="entry name" value="RIBONUCLEASE VAPC3"/>
    <property type="match status" value="1"/>
</dbReference>